<dbReference type="Gene3D" id="3.30.420.10">
    <property type="entry name" value="Ribonuclease H-like superfamily/Ribonuclease H"/>
    <property type="match status" value="1"/>
</dbReference>
<evidence type="ECO:0000256" key="2">
    <source>
        <dbReference type="ARBA" id="ARBA00022801"/>
    </source>
</evidence>
<dbReference type="Pfam" id="PF00078">
    <property type="entry name" value="RVT_1"/>
    <property type="match status" value="1"/>
</dbReference>
<feature type="compositionally biased region" description="Basic and acidic residues" evidence="4">
    <location>
        <begin position="443"/>
        <end position="464"/>
    </location>
</feature>
<dbReference type="OrthoDB" id="8033604at2759"/>
<accession>A0A0V1LB04</accession>
<dbReference type="PANTHER" id="PTHR47331:SF1">
    <property type="entry name" value="GAG-LIKE PROTEIN"/>
    <property type="match status" value="1"/>
</dbReference>
<name>A0A0V1LB04_9BILA</name>
<dbReference type="PROSITE" id="PS50994">
    <property type="entry name" value="INTEGRASE"/>
    <property type="match status" value="1"/>
</dbReference>
<dbReference type="GO" id="GO:0004531">
    <property type="term" value="F:deoxyribonuclease II activity"/>
    <property type="evidence" value="ECO:0007669"/>
    <property type="project" value="InterPro"/>
</dbReference>
<comment type="similarity">
    <text evidence="1">Belongs to the DNase II family.</text>
</comment>
<feature type="region of interest" description="Disordered" evidence="4">
    <location>
        <begin position="436"/>
        <end position="464"/>
    </location>
</feature>
<organism evidence="7 8">
    <name type="scientific">Trichinella nativa</name>
    <dbReference type="NCBI Taxonomy" id="6335"/>
    <lineage>
        <taxon>Eukaryota</taxon>
        <taxon>Metazoa</taxon>
        <taxon>Ecdysozoa</taxon>
        <taxon>Nematoda</taxon>
        <taxon>Enoplea</taxon>
        <taxon>Dorylaimia</taxon>
        <taxon>Trichinellida</taxon>
        <taxon>Trichinellidae</taxon>
        <taxon>Trichinella</taxon>
    </lineage>
</organism>
<dbReference type="InterPro" id="IPR001878">
    <property type="entry name" value="Znf_CCHC"/>
</dbReference>
<dbReference type="Gene3D" id="3.10.10.10">
    <property type="entry name" value="HIV Type 1 Reverse Transcriptase, subunit A, domain 1"/>
    <property type="match status" value="1"/>
</dbReference>
<evidence type="ECO:0000256" key="4">
    <source>
        <dbReference type="SAM" id="MobiDB-lite"/>
    </source>
</evidence>
<dbReference type="InterPro" id="IPR043128">
    <property type="entry name" value="Rev_trsase/Diguanyl_cyclase"/>
</dbReference>
<dbReference type="InterPro" id="IPR041588">
    <property type="entry name" value="Integrase_H2C2"/>
</dbReference>
<feature type="domain" description="CCHC-type" evidence="5">
    <location>
        <begin position="406"/>
        <end position="420"/>
    </location>
</feature>
<dbReference type="Pfam" id="PF18701">
    <property type="entry name" value="DUF5641"/>
    <property type="match status" value="1"/>
</dbReference>
<evidence type="ECO:0000313" key="7">
    <source>
        <dbReference type="EMBL" id="KRZ56190.1"/>
    </source>
</evidence>
<dbReference type="InterPro" id="IPR000477">
    <property type="entry name" value="RT_dom"/>
</dbReference>
<protein>
    <recommendedName>
        <fullName evidence="9">Integrase catalytic domain-containing protein</fullName>
    </recommendedName>
</protein>
<keyword evidence="3" id="KW-0479">Metal-binding</keyword>
<dbReference type="GO" id="GO:0008270">
    <property type="term" value="F:zinc ion binding"/>
    <property type="evidence" value="ECO:0007669"/>
    <property type="project" value="UniProtKB-KW"/>
</dbReference>
<dbReference type="GO" id="GO:0015074">
    <property type="term" value="P:DNA integration"/>
    <property type="evidence" value="ECO:0007669"/>
    <property type="project" value="InterPro"/>
</dbReference>
<keyword evidence="8" id="KW-1185">Reference proteome</keyword>
<evidence type="ECO:0000259" key="5">
    <source>
        <dbReference type="PROSITE" id="PS50158"/>
    </source>
</evidence>
<dbReference type="PROSITE" id="PS50158">
    <property type="entry name" value="ZF_CCHC"/>
    <property type="match status" value="1"/>
</dbReference>
<evidence type="ECO:0000259" key="6">
    <source>
        <dbReference type="PROSITE" id="PS50994"/>
    </source>
</evidence>
<dbReference type="InterPro" id="IPR005312">
    <property type="entry name" value="DUF1759"/>
</dbReference>
<dbReference type="Pfam" id="PF05380">
    <property type="entry name" value="Peptidase_A17"/>
    <property type="match status" value="1"/>
</dbReference>
<evidence type="ECO:0000256" key="3">
    <source>
        <dbReference type="PROSITE-ProRule" id="PRU00047"/>
    </source>
</evidence>
<evidence type="ECO:0000256" key="1">
    <source>
        <dbReference type="ARBA" id="ARBA00007527"/>
    </source>
</evidence>
<dbReference type="CDD" id="cd01644">
    <property type="entry name" value="RT_pepA17"/>
    <property type="match status" value="1"/>
</dbReference>
<dbReference type="Gene3D" id="3.30.70.270">
    <property type="match status" value="1"/>
</dbReference>
<dbReference type="InterPro" id="IPR036397">
    <property type="entry name" value="RNaseH_sf"/>
</dbReference>
<dbReference type="SUPFAM" id="SSF53098">
    <property type="entry name" value="Ribonuclease H-like"/>
    <property type="match status" value="1"/>
</dbReference>
<dbReference type="InterPro" id="IPR001584">
    <property type="entry name" value="Integrase_cat-core"/>
</dbReference>
<keyword evidence="3" id="KW-0862">Zinc</keyword>
<dbReference type="PANTHER" id="PTHR47331">
    <property type="entry name" value="PHD-TYPE DOMAIN-CONTAINING PROTEIN"/>
    <property type="match status" value="1"/>
</dbReference>
<dbReference type="Proteomes" id="UP000054721">
    <property type="component" value="Unassembled WGS sequence"/>
</dbReference>
<gene>
    <name evidence="7" type="ORF">T02_14151</name>
</gene>
<dbReference type="InterPro" id="IPR008042">
    <property type="entry name" value="Retrotrans_Pao"/>
</dbReference>
<comment type="caution">
    <text evidence="7">The sequence shown here is derived from an EMBL/GenBank/DDBJ whole genome shotgun (WGS) entry which is preliminary data.</text>
</comment>
<evidence type="ECO:0000313" key="8">
    <source>
        <dbReference type="Proteomes" id="UP000054721"/>
    </source>
</evidence>
<dbReference type="Pfam" id="PF03265">
    <property type="entry name" value="DNase_II"/>
    <property type="match status" value="1"/>
</dbReference>
<dbReference type="InterPro" id="IPR012337">
    <property type="entry name" value="RNaseH-like_sf"/>
</dbReference>
<sequence>MENNGIAIKSPPQERSSSLNQRFLNILVLRAGARLTSDLSIKYTTRSRFIITNRLQRLCDNESDLVAIRDAINAVDEGKEAFINSRRARQEDLPDSERAKALAGYDQLLDLVTQLQSKANDLLKNSSQQPHLSQNTATQHQGECVPLSAIVQIPKLPTYSGDILEFKAFWGQFDGAVHRRRDFDNVTKFVHLKSCLSGEALQLANGLTVTAENYEELVKLLHDRFHRTTDILDAHINRLLKLQPASSHSRKELLRLHDEINSQLLEIRAIERDIDTSDTKLISGFRMLLPSLANLLPPRTRTRWKEHSTKLAEEGLTSKAFLSFLSQQALCMDHTDNVANRKTRSPPARQNIRRQVRKHTTIDALHSSITPKCPVCRGDHRLPNCKQFLSQGLEERKKTARTLHLCFKCLQHGHRATECKLKGRGWILHRLLTSTSSNQQTRRQADPDNEKQPSQKRSRLEEKTEASANVLLTSTYGPTRIRFQTIRAIAHGTGGKQVTVNCLFDSAAERTLVREDVAQTLGLAGPIETITVKGIHGIHCHSAASRRIQLRLSPLKSHPHEGINQHIEALTLTKICDDIPSVPFRSKDWKHLEQLHLTEERDMNLPIHVLIGLDFYGRFLGEKILRGGHDDPVAMETTLGWVVFGPVNPSPNPTSQVNCVQIENEIEQTLKKFWELDSIGIKPQDENPSQDSVSAKFHSNLAHDGSRYTVGLLWKPGEIRLPNNRSLAEQRLQAIERSIMKDPAKQLAYSTVIEEYIRNGWAEEVTSQHEQNGKTWYLPHHAVYKTVNGELKCRIVFDGSAKYGGVSLNQCLETGPNLQTDLVGVLLRFRQYQIAVQADIEKMYLQVALRVEDRDACRFLWRNCVQDSPVRVYRLTRVCFGLACSPYLAMNVIKAHAERNPEECDVIIKRALSNMYVDDLVMSCDEESEVAALISRVPVFLRKGGFHLRKWASNRVDLLATLPRPEVCETGERELGKALGVYWLKDEDVITFRPPANSTTQSRATKRQLLSLAAKVYDPLGYLAPFTVQAKTMFQSLWTLGLSWDSPLPPKISKQWRSWQEELKKLSQIKLSRPWLSHSVKQVRNVEVHIFGDASQAAYAACAYLRVESLGGEISVKLMIAKTRVTPVRHISLPRLELMAALLCARLKKYIEKEVTLPIQETFCWSDSMVVLAWIRGSSKRWKPFVANRVEEIQSVVSPRQWKYCPTRENPADIPSRGRSLDELLEADLWWQGPRWLSQARVNWPREPAELGDRDEAVMTEQKSIKVLVAHVNEQGIERVLDPTRYSSYERLIRVTAYCLRFIRNLQLPVTERSVDINLSVTELWAAEVRWFRQVQMKEFATTTNSAERLKKFQPFLDDEGLLRMGGRLQQATLPPESKHPILLPSHHPLVELLIRDHHVRLLHAGVNQTMVAIRCKFWILKGRNVVKKVIRSCPICRRVDAQPYRLQMGNLPAERVTESPPFSHTGVDFAGPMLVRPEVQGRDVRVNKAYVCIFTCMTTRAVHLELLREQTTDSFLQGLRRFISRRGRPRVIQSDNFRSFKLADTFIQYLFRDNNWEKLQRKLNEERIRWKFITPRAPWCGGYWERLIRSIKNALRKTIRGALLKYDELHTVLCEIEARINDRPLVFIGDDIAGEAALTPAHFLIGRELSRLPSVSTGVYRRDDTQSGVNHLIRRWRYQQRLTAQLWKRWKQEYITTLATNGRWHKTGQEPKVGDIVLVHEPSTTWIKWPIGRIIEIYPSEDGVIRSATVKTKQGTVTRSARSLRLVEPSNAEINSRPNLKKLVNGESRLTPPLTVTQQISTADAAGLKVTIYSKSEKSKYEIYRRVLVKKLKANIKVWTTRDKILKSDCRILNRNIKLIASPIAVNGHASSLDSDVSQWLISEPGNKFCAIDKPYQKSQIKEPAMAVCIDDATIFGHFNVIGQNVENCA</sequence>
<feature type="domain" description="Integrase catalytic" evidence="6">
    <location>
        <begin position="1457"/>
        <end position="1649"/>
    </location>
</feature>
<dbReference type="SUPFAM" id="SSF56672">
    <property type="entry name" value="DNA/RNA polymerases"/>
    <property type="match status" value="1"/>
</dbReference>
<keyword evidence="3" id="KW-0863">Zinc-finger</keyword>
<evidence type="ECO:0008006" key="9">
    <source>
        <dbReference type="Google" id="ProtNLM"/>
    </source>
</evidence>
<reference evidence="7 8" key="1">
    <citation type="submission" date="2015-05" db="EMBL/GenBank/DDBJ databases">
        <title>Evolution of Trichinella species and genotypes.</title>
        <authorList>
            <person name="Korhonen P.K."/>
            <person name="Edoardo P."/>
            <person name="Giuseppe L.R."/>
            <person name="Gasser R.B."/>
        </authorList>
    </citation>
    <scope>NUCLEOTIDE SEQUENCE [LARGE SCALE GENOMIC DNA]</scope>
    <source>
        <strain evidence="7">ISS10</strain>
    </source>
</reference>
<dbReference type="InterPro" id="IPR043502">
    <property type="entry name" value="DNA/RNA_pol_sf"/>
</dbReference>
<dbReference type="InterPro" id="IPR040676">
    <property type="entry name" value="DUF5641"/>
</dbReference>
<dbReference type="GO" id="GO:0042575">
    <property type="term" value="C:DNA polymerase complex"/>
    <property type="evidence" value="ECO:0007669"/>
    <property type="project" value="UniProtKB-ARBA"/>
</dbReference>
<dbReference type="Pfam" id="PF03564">
    <property type="entry name" value="DUF1759"/>
    <property type="match status" value="1"/>
</dbReference>
<dbReference type="EMBL" id="JYDW01000099">
    <property type="protein sequence ID" value="KRZ56190.1"/>
    <property type="molecule type" value="Genomic_DNA"/>
</dbReference>
<dbReference type="STRING" id="6335.A0A0V1LB04"/>
<dbReference type="Pfam" id="PF17921">
    <property type="entry name" value="Integrase_H2C2"/>
    <property type="match status" value="1"/>
</dbReference>
<keyword evidence="2" id="KW-0378">Hydrolase</keyword>
<dbReference type="InterPro" id="IPR004947">
    <property type="entry name" value="DNase_II"/>
</dbReference>
<dbReference type="GO" id="GO:0003676">
    <property type="term" value="F:nucleic acid binding"/>
    <property type="evidence" value="ECO:0007669"/>
    <property type="project" value="InterPro"/>
</dbReference>
<proteinExistence type="inferred from homology"/>